<dbReference type="VEuPathDB" id="FungiDB:M_BR32_EuGene_00074851"/>
<evidence type="ECO:0000313" key="3">
    <source>
        <dbReference type="Proteomes" id="UP000294847"/>
    </source>
</evidence>
<gene>
    <name evidence="2" type="ORF">PoMZ_02548</name>
</gene>
<keyword evidence="1" id="KW-0732">Signal</keyword>
<feature type="chain" id="PRO_5020372085" evidence="1">
    <location>
        <begin position="19"/>
        <end position="100"/>
    </location>
</feature>
<dbReference type="AlphaFoldDB" id="A0A4P7N522"/>
<reference evidence="2 3" key="1">
    <citation type="journal article" date="2019" name="Mol. Biol. Evol.">
        <title>Blast fungal genomes show frequent chromosomal changes, gene gains and losses, and effector gene turnover.</title>
        <authorList>
            <person name="Gomez Luciano L.B."/>
            <person name="Jason Tsai I."/>
            <person name="Chuma I."/>
            <person name="Tosa Y."/>
            <person name="Chen Y.H."/>
            <person name="Li J.Y."/>
            <person name="Li M.Y."/>
            <person name="Jade Lu M.Y."/>
            <person name="Nakayashiki H."/>
            <person name="Li W.H."/>
        </authorList>
    </citation>
    <scope>NUCLEOTIDE SEQUENCE [LARGE SCALE GENOMIC DNA]</scope>
    <source>
        <strain evidence="2">MZ5-1-6</strain>
    </source>
</reference>
<accession>A0A4P7N522</accession>
<feature type="signal peptide" evidence="1">
    <location>
        <begin position="1"/>
        <end position="18"/>
    </location>
</feature>
<protein>
    <submittedName>
        <fullName evidence="2">Uncharacterized protein</fullName>
    </submittedName>
</protein>
<name>A0A4P7N522_PYROR</name>
<organism evidence="2 3">
    <name type="scientific">Pyricularia oryzae</name>
    <name type="common">Rice blast fungus</name>
    <name type="synonym">Magnaporthe oryzae</name>
    <dbReference type="NCBI Taxonomy" id="318829"/>
    <lineage>
        <taxon>Eukaryota</taxon>
        <taxon>Fungi</taxon>
        <taxon>Dikarya</taxon>
        <taxon>Ascomycota</taxon>
        <taxon>Pezizomycotina</taxon>
        <taxon>Sordariomycetes</taxon>
        <taxon>Sordariomycetidae</taxon>
        <taxon>Magnaporthales</taxon>
        <taxon>Pyriculariaceae</taxon>
        <taxon>Pyricularia</taxon>
    </lineage>
</organism>
<dbReference type="Gene3D" id="2.60.320.40">
    <property type="match status" value="1"/>
</dbReference>
<dbReference type="InterPro" id="IPR055020">
    <property type="entry name" value="AvrPiz-t"/>
</dbReference>
<evidence type="ECO:0000256" key="1">
    <source>
        <dbReference type="SAM" id="SignalP"/>
    </source>
</evidence>
<evidence type="ECO:0000313" key="2">
    <source>
        <dbReference type="EMBL" id="QBZ57617.1"/>
    </source>
</evidence>
<sequence length="100" mass="10799">MQFTTIAAACLFSQVAFALTCNLSINKDGKYFKQEQAIAGREVKFKDRDGNVVGICKTTTTYNCRRVTCKDLAPGYSEGEAWDVKPSGAVGSLGYDPSSS</sequence>
<proteinExistence type="predicted"/>
<dbReference type="Proteomes" id="UP000294847">
    <property type="component" value="Chromosome 2"/>
</dbReference>
<dbReference type="EMBL" id="CP034205">
    <property type="protein sequence ID" value="QBZ57617.1"/>
    <property type="molecule type" value="Genomic_DNA"/>
</dbReference>
<dbReference type="Pfam" id="PF22347">
    <property type="entry name" value="AvrPiz-t"/>
    <property type="match status" value="1"/>
</dbReference>